<keyword evidence="3" id="KW-1185">Reference proteome</keyword>
<dbReference type="Proteomes" id="UP001595387">
    <property type="component" value="Unassembled WGS sequence"/>
</dbReference>
<dbReference type="InterPro" id="IPR050662">
    <property type="entry name" value="Sec-metab_biosynth-thioest"/>
</dbReference>
<evidence type="ECO:0000313" key="3">
    <source>
        <dbReference type="Proteomes" id="UP001595387"/>
    </source>
</evidence>
<dbReference type="PANTHER" id="PTHR23131:SF4">
    <property type="entry name" value="METALLO-BETA-LACTAMASE SUPERFAMILY POTEIN"/>
    <property type="match status" value="1"/>
</dbReference>
<dbReference type="PANTHER" id="PTHR23131">
    <property type="entry name" value="ENDORIBONUCLEASE LACTB2"/>
    <property type="match status" value="1"/>
</dbReference>
<reference evidence="3" key="1">
    <citation type="journal article" date="2019" name="Int. J. Syst. Evol. Microbiol.">
        <title>The Global Catalogue of Microorganisms (GCM) 10K type strain sequencing project: providing services to taxonomists for standard genome sequencing and annotation.</title>
        <authorList>
            <consortium name="The Broad Institute Genomics Platform"/>
            <consortium name="The Broad Institute Genome Sequencing Center for Infectious Disease"/>
            <person name="Wu L."/>
            <person name="Ma J."/>
        </authorList>
    </citation>
    <scope>NUCLEOTIDE SEQUENCE [LARGE SCALE GENOMIC DNA]</scope>
    <source>
        <strain evidence="3">KCTC 13193</strain>
    </source>
</reference>
<dbReference type="SMART" id="SM00849">
    <property type="entry name" value="Lactamase_B"/>
    <property type="match status" value="1"/>
</dbReference>
<dbReference type="InterPro" id="IPR001279">
    <property type="entry name" value="Metallo-B-lactamas"/>
</dbReference>
<proteinExistence type="predicted"/>
<evidence type="ECO:0000313" key="2">
    <source>
        <dbReference type="EMBL" id="MFC2947598.1"/>
    </source>
</evidence>
<comment type="caution">
    <text evidence="2">The sequence shown here is derived from an EMBL/GenBank/DDBJ whole genome shotgun (WGS) entry which is preliminary data.</text>
</comment>
<dbReference type="EMBL" id="JBHRRZ010000008">
    <property type="protein sequence ID" value="MFC2947598.1"/>
    <property type="molecule type" value="Genomic_DNA"/>
</dbReference>
<name>A0ABV7A3W1_9BACI</name>
<dbReference type="SUPFAM" id="SSF56281">
    <property type="entry name" value="Metallo-hydrolase/oxidoreductase"/>
    <property type="match status" value="1"/>
</dbReference>
<sequence length="328" mass="37915">MLRTHEFKVFPVIVPVSNKLKSINFFLVKRNNGLTLVDAGLNTDKCWDYLDETLKQNGHIHSDITEILLTHHHTDHIGLINRIIKQHPVPIYIHPYSIPKLKGETKFIQMHFEFFKNLYQEMGCGEIGSRQADYLYHTAIQGKDEKSHWEFREIDTNPLLGFDIIKIPGHSPDQIAFYHQNSRILFAGDLVIEHMASNAFVEPDTFGKRPKTLVQHKESLEKCVALSPRTIFSGHGKIIEDPIPLLKQRIKEIEEKAIEFLAIVQSGISTASEIAQYLYPYKYEKQFFSVMSKVIGYLDYLEWQGRLTPVLEKGVWHFYPIGINGIRS</sequence>
<gene>
    <name evidence="2" type="ORF">ACFODW_04440</name>
</gene>
<feature type="domain" description="Metallo-beta-lactamase" evidence="1">
    <location>
        <begin position="22"/>
        <end position="235"/>
    </location>
</feature>
<organism evidence="2 3">
    <name type="scientific">Virgibacillus sediminis</name>
    <dbReference type="NCBI Taxonomy" id="202260"/>
    <lineage>
        <taxon>Bacteria</taxon>
        <taxon>Bacillati</taxon>
        <taxon>Bacillota</taxon>
        <taxon>Bacilli</taxon>
        <taxon>Bacillales</taxon>
        <taxon>Bacillaceae</taxon>
        <taxon>Virgibacillus</taxon>
    </lineage>
</organism>
<dbReference type="RefSeq" id="WP_390303548.1">
    <property type="nucleotide sequence ID" value="NZ_JBHRRZ010000008.1"/>
</dbReference>
<dbReference type="Pfam" id="PF00753">
    <property type="entry name" value="Lactamase_B"/>
    <property type="match status" value="1"/>
</dbReference>
<dbReference type="InterPro" id="IPR036866">
    <property type="entry name" value="RibonucZ/Hydroxyglut_hydro"/>
</dbReference>
<protein>
    <submittedName>
        <fullName evidence="2">MBL fold metallo-hydrolase</fullName>
    </submittedName>
</protein>
<dbReference type="Gene3D" id="3.60.15.10">
    <property type="entry name" value="Ribonuclease Z/Hydroxyacylglutathione hydrolase-like"/>
    <property type="match status" value="1"/>
</dbReference>
<accession>A0ABV7A3W1</accession>
<evidence type="ECO:0000259" key="1">
    <source>
        <dbReference type="SMART" id="SM00849"/>
    </source>
</evidence>